<dbReference type="Proteomes" id="UP000245383">
    <property type="component" value="Unassembled WGS sequence"/>
</dbReference>
<dbReference type="AlphaFoldDB" id="A0A2T9YYD2"/>
<dbReference type="EMBL" id="MBFR01000014">
    <property type="protein sequence ID" value="PVU97306.1"/>
    <property type="molecule type" value="Genomic_DNA"/>
</dbReference>
<dbReference type="PANTHER" id="PTHR24260:SF136">
    <property type="entry name" value="GH08193P-RELATED"/>
    <property type="match status" value="1"/>
</dbReference>
<keyword evidence="4" id="KW-1185">Reference proteome</keyword>
<dbReference type="OrthoDB" id="5562746at2759"/>
<dbReference type="SMART" id="SM00020">
    <property type="entry name" value="Tryp_SPc"/>
    <property type="match status" value="1"/>
</dbReference>
<dbReference type="GO" id="GO:0004252">
    <property type="term" value="F:serine-type endopeptidase activity"/>
    <property type="evidence" value="ECO:0007669"/>
    <property type="project" value="InterPro"/>
</dbReference>
<dbReference type="STRING" id="133385.A0A2T9YYD2"/>
<evidence type="ECO:0000259" key="2">
    <source>
        <dbReference type="PROSITE" id="PS50240"/>
    </source>
</evidence>
<feature type="domain" description="Peptidase S1" evidence="2">
    <location>
        <begin position="28"/>
        <end position="254"/>
    </location>
</feature>
<dbReference type="PANTHER" id="PTHR24260">
    <property type="match status" value="1"/>
</dbReference>
<organism evidence="3 4">
    <name type="scientific">Smittium simulii</name>
    <dbReference type="NCBI Taxonomy" id="133385"/>
    <lineage>
        <taxon>Eukaryota</taxon>
        <taxon>Fungi</taxon>
        <taxon>Fungi incertae sedis</taxon>
        <taxon>Zoopagomycota</taxon>
        <taxon>Kickxellomycotina</taxon>
        <taxon>Harpellomycetes</taxon>
        <taxon>Harpellales</taxon>
        <taxon>Legeriomycetaceae</taxon>
        <taxon>Smittium</taxon>
    </lineage>
</organism>
<dbReference type="InterPro" id="IPR043504">
    <property type="entry name" value="Peptidase_S1_PA_chymotrypsin"/>
</dbReference>
<evidence type="ECO:0000313" key="3">
    <source>
        <dbReference type="EMBL" id="PVU97306.1"/>
    </source>
</evidence>
<dbReference type="Pfam" id="PF00089">
    <property type="entry name" value="Trypsin"/>
    <property type="match status" value="1"/>
</dbReference>
<gene>
    <name evidence="3" type="ORF">BB561_000624</name>
</gene>
<dbReference type="InterPro" id="IPR051333">
    <property type="entry name" value="CLIP_Serine_Protease"/>
</dbReference>
<sequence length="474" mass="51990">MMFQTKNTHFLGITFLANVLLIQAQNTFVPGEGIQAVQAKDGLFMVKINNTDVPIPCSGVLVTPNTVITSATCFGNSPSSINYNNTQIIIGASKNDYKIASLIVNPNWTAQNRNINNLAIVKLNKCVDSKFGVPGAIDYNQIGLDENMYQVTSAFSTSSKFVDGPLSQIQTIIGDEKRCNFLHNNSTRNGDIICTKISPRSNICFGDRGSPLLSQSSKQIVGISSYFFKPKGQICDANNSVGVFTNLKNYEEFLISNGITCTGAECDSKECPSVPKVAANRQTRIKNKGLNQKKTTGFQTFNKNLRSKKASSAGNRSLKSQCTSSLISSSVLFVSSGTHKDFDSSSEYGIGCNKNSFHLNVQAQSRDDFYVRLYPENGYYNNDFVEIQIGFKSGRNNISNNIGLQKRSILSTGKGESEIDIFYEQGSLKVKVDNSEIQDTIANTPIFKSLRFATFTENAFVYNATVKCINDNGC</sequence>
<comment type="caution">
    <text evidence="3">The sequence shown here is derived from an EMBL/GenBank/DDBJ whole genome shotgun (WGS) entry which is preliminary data.</text>
</comment>
<dbReference type="InterPro" id="IPR001254">
    <property type="entry name" value="Trypsin_dom"/>
</dbReference>
<proteinExistence type="predicted"/>
<name>A0A2T9YYD2_9FUNG</name>
<dbReference type="Gene3D" id="2.40.10.10">
    <property type="entry name" value="Trypsin-like serine proteases"/>
    <property type="match status" value="2"/>
</dbReference>
<feature type="signal peptide" evidence="1">
    <location>
        <begin position="1"/>
        <end position="24"/>
    </location>
</feature>
<dbReference type="GO" id="GO:0006508">
    <property type="term" value="P:proteolysis"/>
    <property type="evidence" value="ECO:0007669"/>
    <property type="project" value="InterPro"/>
</dbReference>
<dbReference type="PROSITE" id="PS50240">
    <property type="entry name" value="TRYPSIN_DOM"/>
    <property type="match status" value="1"/>
</dbReference>
<dbReference type="InterPro" id="IPR009003">
    <property type="entry name" value="Peptidase_S1_PA"/>
</dbReference>
<feature type="chain" id="PRO_5015537763" description="Peptidase S1 domain-containing protein" evidence="1">
    <location>
        <begin position="25"/>
        <end position="474"/>
    </location>
</feature>
<accession>A0A2T9YYD2</accession>
<evidence type="ECO:0000256" key="1">
    <source>
        <dbReference type="SAM" id="SignalP"/>
    </source>
</evidence>
<protein>
    <recommendedName>
        <fullName evidence="2">Peptidase S1 domain-containing protein</fullName>
    </recommendedName>
</protein>
<dbReference type="SUPFAM" id="SSF50494">
    <property type="entry name" value="Trypsin-like serine proteases"/>
    <property type="match status" value="1"/>
</dbReference>
<reference evidence="3 4" key="1">
    <citation type="journal article" date="2018" name="MBio">
        <title>Comparative Genomics Reveals the Core Gene Toolbox for the Fungus-Insect Symbiosis.</title>
        <authorList>
            <person name="Wang Y."/>
            <person name="Stata M."/>
            <person name="Wang W."/>
            <person name="Stajich J.E."/>
            <person name="White M.M."/>
            <person name="Moncalvo J.M."/>
        </authorList>
    </citation>
    <scope>NUCLEOTIDE SEQUENCE [LARGE SCALE GENOMIC DNA]</scope>
    <source>
        <strain evidence="3 4">SWE-8-4</strain>
    </source>
</reference>
<keyword evidence="1" id="KW-0732">Signal</keyword>
<evidence type="ECO:0000313" key="4">
    <source>
        <dbReference type="Proteomes" id="UP000245383"/>
    </source>
</evidence>